<dbReference type="EMBL" id="CAWUPB010000851">
    <property type="protein sequence ID" value="CAK7327416.1"/>
    <property type="molecule type" value="Genomic_DNA"/>
</dbReference>
<reference evidence="2 3" key="1">
    <citation type="submission" date="2024-01" db="EMBL/GenBank/DDBJ databases">
        <authorList>
            <person name="Waweru B."/>
        </authorList>
    </citation>
    <scope>NUCLEOTIDE SEQUENCE [LARGE SCALE GENOMIC DNA]</scope>
</reference>
<sequence>MAIESFAKPFNDINLVESFEMESTTPDEVDIGKGKGTSSTSMLSGRRSHRKRGYEIEESITSILDMKVREVAKSTHALTKNEVDIDELYDVVMKITDFNDGILNNMFDYLERE</sequence>
<comment type="caution">
    <text evidence="2">The sequence shown here is derived from an EMBL/GenBank/DDBJ whole genome shotgun (WGS) entry which is preliminary data.</text>
</comment>
<proteinExistence type="predicted"/>
<organism evidence="2 3">
    <name type="scientific">Dovyalis caffra</name>
    <dbReference type="NCBI Taxonomy" id="77055"/>
    <lineage>
        <taxon>Eukaryota</taxon>
        <taxon>Viridiplantae</taxon>
        <taxon>Streptophyta</taxon>
        <taxon>Embryophyta</taxon>
        <taxon>Tracheophyta</taxon>
        <taxon>Spermatophyta</taxon>
        <taxon>Magnoliopsida</taxon>
        <taxon>eudicotyledons</taxon>
        <taxon>Gunneridae</taxon>
        <taxon>Pentapetalae</taxon>
        <taxon>rosids</taxon>
        <taxon>fabids</taxon>
        <taxon>Malpighiales</taxon>
        <taxon>Salicaceae</taxon>
        <taxon>Flacourtieae</taxon>
        <taxon>Dovyalis</taxon>
    </lineage>
</organism>
<protein>
    <submittedName>
        <fullName evidence="2">Uncharacterized protein</fullName>
    </submittedName>
</protein>
<keyword evidence="3" id="KW-1185">Reference proteome</keyword>
<evidence type="ECO:0000313" key="3">
    <source>
        <dbReference type="Proteomes" id="UP001314170"/>
    </source>
</evidence>
<accession>A0AAV1R096</accession>
<feature type="region of interest" description="Disordered" evidence="1">
    <location>
        <begin position="25"/>
        <end position="50"/>
    </location>
</feature>
<dbReference type="Proteomes" id="UP001314170">
    <property type="component" value="Unassembled WGS sequence"/>
</dbReference>
<name>A0AAV1R096_9ROSI</name>
<dbReference type="AlphaFoldDB" id="A0AAV1R096"/>
<gene>
    <name evidence="2" type="ORF">DCAF_LOCUS5128</name>
</gene>
<evidence type="ECO:0000313" key="2">
    <source>
        <dbReference type="EMBL" id="CAK7327416.1"/>
    </source>
</evidence>
<evidence type="ECO:0000256" key="1">
    <source>
        <dbReference type="SAM" id="MobiDB-lite"/>
    </source>
</evidence>